<sequence>MKTRMVNGALNDDSTFKPDFQVFSRAINIKCIVVVTEFKPTSRNSAVESDLVKLGKQMKLIYNNLVAKRIPKPSVCGLLCQRETLCTYVMDMPSSHAYRMNITLENVKKAEDYIITANSFMHRQPCNHPELWLSFSSCQLLRSNKKRKPSE</sequence>
<keyword evidence="2" id="KW-1185">Reference proteome</keyword>
<accession>A0ABP9ZAL2</accession>
<protein>
    <submittedName>
        <fullName evidence="1">Uncharacterized protein</fullName>
    </submittedName>
</protein>
<dbReference type="EMBL" id="BAABUK010000029">
    <property type="protein sequence ID" value="GAA5816089.1"/>
    <property type="molecule type" value="Genomic_DNA"/>
</dbReference>
<reference evidence="1 2" key="1">
    <citation type="submission" date="2024-04" db="EMBL/GenBank/DDBJ databases">
        <title>genome sequences of Mucor flavus KT1a and Helicostylum pulchrum KT1b strains isolated from the surface of a dry-aged beef.</title>
        <authorList>
            <person name="Toyotome T."/>
            <person name="Hosono M."/>
            <person name="Torimaru M."/>
            <person name="Fukuda K."/>
            <person name="Mikami N."/>
        </authorList>
    </citation>
    <scope>NUCLEOTIDE SEQUENCE [LARGE SCALE GENOMIC DNA]</scope>
    <source>
        <strain evidence="1 2">KT1a</strain>
    </source>
</reference>
<dbReference type="Proteomes" id="UP001473302">
    <property type="component" value="Unassembled WGS sequence"/>
</dbReference>
<evidence type="ECO:0000313" key="1">
    <source>
        <dbReference type="EMBL" id="GAA5816089.1"/>
    </source>
</evidence>
<evidence type="ECO:0000313" key="2">
    <source>
        <dbReference type="Proteomes" id="UP001473302"/>
    </source>
</evidence>
<gene>
    <name evidence="1" type="ORF">MFLAVUS_009611</name>
</gene>
<name>A0ABP9ZAL2_9FUNG</name>
<proteinExistence type="predicted"/>
<comment type="caution">
    <text evidence="1">The sequence shown here is derived from an EMBL/GenBank/DDBJ whole genome shotgun (WGS) entry which is preliminary data.</text>
</comment>
<organism evidence="1 2">
    <name type="scientific">Mucor flavus</name>
    <dbReference type="NCBI Taxonomy" id="439312"/>
    <lineage>
        <taxon>Eukaryota</taxon>
        <taxon>Fungi</taxon>
        <taxon>Fungi incertae sedis</taxon>
        <taxon>Mucoromycota</taxon>
        <taxon>Mucoromycotina</taxon>
        <taxon>Mucoromycetes</taxon>
        <taxon>Mucorales</taxon>
        <taxon>Mucorineae</taxon>
        <taxon>Mucoraceae</taxon>
        <taxon>Mucor</taxon>
    </lineage>
</organism>